<keyword evidence="5" id="KW-1185">Reference proteome</keyword>
<evidence type="ECO:0000256" key="2">
    <source>
        <dbReference type="ARBA" id="ARBA00023004"/>
    </source>
</evidence>
<dbReference type="Pfam" id="PF06155">
    <property type="entry name" value="GBBH-like_N"/>
    <property type="match status" value="1"/>
</dbReference>
<gene>
    <name evidence="4" type="ORF">DERP_004893</name>
</gene>
<dbReference type="Proteomes" id="UP000887458">
    <property type="component" value="Unassembled WGS sequence"/>
</dbReference>
<evidence type="ECO:0000259" key="3">
    <source>
        <dbReference type="Pfam" id="PF06155"/>
    </source>
</evidence>
<sequence>MVLNRVPFCRRPLHLWFRASNGQMIRRLHNQISPQRNSTTTAAESQQLATSGVPAADHCRWQPFNNNGNNSLTELDNQLQQVKVFADERIIQFTFESGKSVNYTMLWLRHLCPCSDCNGSIKSFNHQFPVTTNNTNAVNEDSSSSLNVGQIRFNTDTNELEIEWLDNDYRRHNSIYNIKHLNLYYKHI</sequence>
<proteinExistence type="predicted"/>
<reference evidence="4 5" key="2">
    <citation type="journal article" date="2022" name="Mol. Biol. Evol.">
        <title>Comparative Genomics Reveals Insights into the Divergent Evolution of Astigmatic Mites and Household Pest Adaptations.</title>
        <authorList>
            <person name="Xiong Q."/>
            <person name="Wan A.T."/>
            <person name="Liu X."/>
            <person name="Fung C.S."/>
            <person name="Xiao X."/>
            <person name="Malainual N."/>
            <person name="Hou J."/>
            <person name="Wang L."/>
            <person name="Wang M."/>
            <person name="Yang K.Y."/>
            <person name="Cui Y."/>
            <person name="Leung E.L."/>
            <person name="Nong W."/>
            <person name="Shin S.K."/>
            <person name="Au S.W."/>
            <person name="Jeong K.Y."/>
            <person name="Chew F.T."/>
            <person name="Hui J.H."/>
            <person name="Leung T.F."/>
            <person name="Tungtrongchitr A."/>
            <person name="Zhong N."/>
            <person name="Liu Z."/>
            <person name="Tsui S.K."/>
        </authorList>
    </citation>
    <scope>NUCLEOTIDE SEQUENCE [LARGE SCALE GENOMIC DNA]</scope>
    <source>
        <strain evidence="4">Derp</strain>
    </source>
</reference>
<dbReference type="InterPro" id="IPR038492">
    <property type="entry name" value="GBBH-like_N_sf"/>
</dbReference>
<reference evidence="4 5" key="1">
    <citation type="journal article" date="2018" name="J. Allergy Clin. Immunol.">
        <title>High-quality assembly of Dermatophagoides pteronyssinus genome and transcriptome reveals a wide range of novel allergens.</title>
        <authorList>
            <person name="Liu X.Y."/>
            <person name="Yang K.Y."/>
            <person name="Wang M.Q."/>
            <person name="Kwok J.S."/>
            <person name="Zeng X."/>
            <person name="Yang Z."/>
            <person name="Xiao X.J."/>
            <person name="Lau C.P."/>
            <person name="Li Y."/>
            <person name="Huang Z.M."/>
            <person name="Ba J.G."/>
            <person name="Yim A.K."/>
            <person name="Ouyang C.Y."/>
            <person name="Ngai S.M."/>
            <person name="Chan T.F."/>
            <person name="Leung E.L."/>
            <person name="Liu L."/>
            <person name="Liu Z.G."/>
            <person name="Tsui S.K."/>
        </authorList>
    </citation>
    <scope>NUCLEOTIDE SEQUENCE [LARGE SCALE GENOMIC DNA]</scope>
    <source>
        <strain evidence="4">Derp</strain>
    </source>
</reference>
<keyword evidence="2" id="KW-0408">Iron</keyword>
<dbReference type="InterPro" id="IPR010376">
    <property type="entry name" value="GBBH-like_N"/>
</dbReference>
<evidence type="ECO:0000313" key="4">
    <source>
        <dbReference type="EMBL" id="KAH9425677.1"/>
    </source>
</evidence>
<comment type="caution">
    <text evidence="4">The sequence shown here is derived from an EMBL/GenBank/DDBJ whole genome shotgun (WGS) entry which is preliminary data.</text>
</comment>
<keyword evidence="1" id="KW-0479">Metal-binding</keyword>
<dbReference type="Gene3D" id="3.30.2020.30">
    <property type="match status" value="1"/>
</dbReference>
<protein>
    <recommendedName>
        <fullName evidence="3">Gamma-butyrobetaine hydroxylase-like N-terminal domain-containing protein</fullName>
    </recommendedName>
</protein>
<accession>A0ABQ8JST5</accession>
<evidence type="ECO:0000256" key="1">
    <source>
        <dbReference type="ARBA" id="ARBA00022723"/>
    </source>
</evidence>
<name>A0ABQ8JST5_DERPT</name>
<organism evidence="4 5">
    <name type="scientific">Dermatophagoides pteronyssinus</name>
    <name type="common">European house dust mite</name>
    <dbReference type="NCBI Taxonomy" id="6956"/>
    <lineage>
        <taxon>Eukaryota</taxon>
        <taxon>Metazoa</taxon>
        <taxon>Ecdysozoa</taxon>
        <taxon>Arthropoda</taxon>
        <taxon>Chelicerata</taxon>
        <taxon>Arachnida</taxon>
        <taxon>Acari</taxon>
        <taxon>Acariformes</taxon>
        <taxon>Sarcoptiformes</taxon>
        <taxon>Astigmata</taxon>
        <taxon>Psoroptidia</taxon>
        <taxon>Analgoidea</taxon>
        <taxon>Pyroglyphidae</taxon>
        <taxon>Dermatophagoidinae</taxon>
        <taxon>Dermatophagoides</taxon>
    </lineage>
</organism>
<feature type="domain" description="Gamma-butyrobetaine hydroxylase-like N-terminal" evidence="3">
    <location>
        <begin position="86"/>
        <end position="181"/>
    </location>
</feature>
<dbReference type="EMBL" id="NJHN03000017">
    <property type="protein sequence ID" value="KAH9425677.1"/>
    <property type="molecule type" value="Genomic_DNA"/>
</dbReference>
<evidence type="ECO:0000313" key="5">
    <source>
        <dbReference type="Proteomes" id="UP000887458"/>
    </source>
</evidence>